<protein>
    <recommendedName>
        <fullName evidence="1">Myb-like domain-containing protein</fullName>
    </recommendedName>
</protein>
<dbReference type="Proteomes" id="UP001162131">
    <property type="component" value="Unassembled WGS sequence"/>
</dbReference>
<sequence>MNKELRRILSGVPIVDQEGSINHRYFADFPGAYWSQDDENQLLKGIEDFGVGEYEEIAEKYMPNKSPIELKLRTCILLGAYNLDEWNGLKDPKRIGAIKKANEKMGKKSGKWQYGIYINN</sequence>
<dbReference type="InterPro" id="IPR001005">
    <property type="entry name" value="SANT/Myb"/>
</dbReference>
<dbReference type="EMBL" id="CAJZBQ010000048">
    <property type="protein sequence ID" value="CAG9329720.1"/>
    <property type="molecule type" value="Genomic_DNA"/>
</dbReference>
<accession>A0AAU9JVT7</accession>
<gene>
    <name evidence="2" type="ORF">BSTOLATCC_MIC49341</name>
</gene>
<comment type="caution">
    <text evidence="2">The sequence shown here is derived from an EMBL/GenBank/DDBJ whole genome shotgun (WGS) entry which is preliminary data.</text>
</comment>
<evidence type="ECO:0000313" key="2">
    <source>
        <dbReference type="EMBL" id="CAG9329720.1"/>
    </source>
</evidence>
<dbReference type="Gene3D" id="1.10.10.60">
    <property type="entry name" value="Homeodomain-like"/>
    <property type="match status" value="1"/>
</dbReference>
<dbReference type="SUPFAM" id="SSF46689">
    <property type="entry name" value="Homeodomain-like"/>
    <property type="match status" value="1"/>
</dbReference>
<proteinExistence type="predicted"/>
<dbReference type="CDD" id="cd00167">
    <property type="entry name" value="SANT"/>
    <property type="match status" value="1"/>
</dbReference>
<name>A0AAU9JVT7_9CILI</name>
<dbReference type="InterPro" id="IPR009057">
    <property type="entry name" value="Homeodomain-like_sf"/>
</dbReference>
<evidence type="ECO:0000313" key="3">
    <source>
        <dbReference type="Proteomes" id="UP001162131"/>
    </source>
</evidence>
<dbReference type="SMART" id="SM00717">
    <property type="entry name" value="SANT"/>
    <property type="match status" value="1"/>
</dbReference>
<keyword evidence="3" id="KW-1185">Reference proteome</keyword>
<dbReference type="AlphaFoldDB" id="A0AAU9JVT7"/>
<evidence type="ECO:0000259" key="1">
    <source>
        <dbReference type="SMART" id="SM00717"/>
    </source>
</evidence>
<dbReference type="Pfam" id="PF00249">
    <property type="entry name" value="Myb_DNA-binding"/>
    <property type="match status" value="1"/>
</dbReference>
<reference evidence="2" key="1">
    <citation type="submission" date="2021-09" db="EMBL/GenBank/DDBJ databases">
        <authorList>
            <consortium name="AG Swart"/>
            <person name="Singh M."/>
            <person name="Singh A."/>
            <person name="Seah K."/>
            <person name="Emmerich C."/>
        </authorList>
    </citation>
    <scope>NUCLEOTIDE SEQUENCE</scope>
    <source>
        <strain evidence="2">ATCC30299</strain>
    </source>
</reference>
<feature type="domain" description="Myb-like" evidence="1">
    <location>
        <begin position="30"/>
        <end position="80"/>
    </location>
</feature>
<organism evidence="2 3">
    <name type="scientific">Blepharisma stoltei</name>
    <dbReference type="NCBI Taxonomy" id="1481888"/>
    <lineage>
        <taxon>Eukaryota</taxon>
        <taxon>Sar</taxon>
        <taxon>Alveolata</taxon>
        <taxon>Ciliophora</taxon>
        <taxon>Postciliodesmatophora</taxon>
        <taxon>Heterotrichea</taxon>
        <taxon>Heterotrichida</taxon>
        <taxon>Blepharismidae</taxon>
        <taxon>Blepharisma</taxon>
    </lineage>
</organism>